<sequence>MNAPAKLDDIQTFMGEIPAEEYERRTQLRSYRNAASAMVSIAKTETAMQLAWLVVDRLTPWLYAPASTAALDDLLLLCKRLMAAASQVENMDLFGPGAIPVIGGAS</sequence>
<dbReference type="OrthoDB" id="7433035at2"/>
<dbReference type="AlphaFoldDB" id="A0A845AG20"/>
<keyword evidence="2" id="KW-1185">Reference proteome</keyword>
<evidence type="ECO:0000313" key="1">
    <source>
        <dbReference type="EMBL" id="MXP27911.1"/>
    </source>
</evidence>
<dbReference type="Proteomes" id="UP000439780">
    <property type="component" value="Unassembled WGS sequence"/>
</dbReference>
<dbReference type="EMBL" id="WTYA01000002">
    <property type="protein sequence ID" value="MXP27911.1"/>
    <property type="molecule type" value="Genomic_DNA"/>
</dbReference>
<dbReference type="RefSeq" id="WP_160752204.1">
    <property type="nucleotide sequence ID" value="NZ_WTYA01000002.1"/>
</dbReference>
<comment type="caution">
    <text evidence="1">The sequence shown here is derived from an EMBL/GenBank/DDBJ whole genome shotgun (WGS) entry which is preliminary data.</text>
</comment>
<protein>
    <submittedName>
        <fullName evidence="1">Uncharacterized protein</fullName>
    </submittedName>
</protein>
<gene>
    <name evidence="1" type="ORF">GRI58_03625</name>
</gene>
<organism evidence="1 2">
    <name type="scientific">Qipengyuania algicida</name>
    <dbReference type="NCBI Taxonomy" id="1836209"/>
    <lineage>
        <taxon>Bacteria</taxon>
        <taxon>Pseudomonadati</taxon>
        <taxon>Pseudomonadota</taxon>
        <taxon>Alphaproteobacteria</taxon>
        <taxon>Sphingomonadales</taxon>
        <taxon>Erythrobacteraceae</taxon>
        <taxon>Qipengyuania</taxon>
    </lineage>
</organism>
<name>A0A845AG20_9SPHN</name>
<accession>A0A845AG20</accession>
<evidence type="ECO:0000313" key="2">
    <source>
        <dbReference type="Proteomes" id="UP000439780"/>
    </source>
</evidence>
<proteinExistence type="predicted"/>
<reference evidence="1 2" key="1">
    <citation type="submission" date="2019-12" db="EMBL/GenBank/DDBJ databases">
        <title>Genomic-based taxomic classification of the family Erythrobacteraceae.</title>
        <authorList>
            <person name="Xu L."/>
        </authorList>
    </citation>
    <scope>NUCLEOTIDE SEQUENCE [LARGE SCALE GENOMIC DNA]</scope>
    <source>
        <strain evidence="1 2">KEMB 9005-328</strain>
    </source>
</reference>